<dbReference type="AlphaFoldDB" id="A0A6D2IE04"/>
<keyword evidence="2 4" id="KW-0863">Zinc-finger</keyword>
<keyword evidence="7" id="KW-1185">Reference proteome</keyword>
<dbReference type="PROSITE" id="PS51999">
    <property type="entry name" value="ZF_GRF"/>
    <property type="match status" value="1"/>
</dbReference>
<proteinExistence type="predicted"/>
<dbReference type="InterPro" id="IPR010666">
    <property type="entry name" value="Znf_GRF"/>
</dbReference>
<keyword evidence="3" id="KW-0862">Zinc</keyword>
<comment type="caution">
    <text evidence="6">The sequence shown here is derived from an EMBL/GenBank/DDBJ whole genome shotgun (WGS) entry which is preliminary data.</text>
</comment>
<dbReference type="EMBL" id="CACVBM020000987">
    <property type="protein sequence ID" value="CAA7025158.1"/>
    <property type="molecule type" value="Genomic_DNA"/>
</dbReference>
<sequence>MESNSSSSAGGAQLTRWTGSPLCRCLESPIVLTSWTDQNPGREFYKCPIMNSRFECGCDYFSWVDNEPPHGWQKRALIKARNRIRALKTEVEYYKRLKDEAEARISANVTGAADSNLLLRHVEGPPERYGSIRSFVGSINLPKLSSVLVVIVATAGIVSLFAY</sequence>
<evidence type="ECO:0000313" key="6">
    <source>
        <dbReference type="EMBL" id="CAA7025158.1"/>
    </source>
</evidence>
<evidence type="ECO:0000313" key="7">
    <source>
        <dbReference type="Proteomes" id="UP000467841"/>
    </source>
</evidence>
<evidence type="ECO:0000256" key="2">
    <source>
        <dbReference type="ARBA" id="ARBA00022771"/>
    </source>
</evidence>
<protein>
    <recommendedName>
        <fullName evidence="5">GRF-type domain-containing protein</fullName>
    </recommendedName>
</protein>
<dbReference type="GO" id="GO:0008270">
    <property type="term" value="F:zinc ion binding"/>
    <property type="evidence" value="ECO:0007669"/>
    <property type="project" value="UniProtKB-KW"/>
</dbReference>
<evidence type="ECO:0000256" key="4">
    <source>
        <dbReference type="PROSITE-ProRule" id="PRU01343"/>
    </source>
</evidence>
<keyword evidence="1" id="KW-0479">Metal-binding</keyword>
<evidence type="ECO:0000259" key="5">
    <source>
        <dbReference type="PROSITE" id="PS51999"/>
    </source>
</evidence>
<accession>A0A6D2IE04</accession>
<dbReference type="Pfam" id="PF06839">
    <property type="entry name" value="Zn_ribbon_GRF"/>
    <property type="match status" value="1"/>
</dbReference>
<name>A0A6D2IE04_9BRAS</name>
<dbReference type="Proteomes" id="UP000467841">
    <property type="component" value="Unassembled WGS sequence"/>
</dbReference>
<organism evidence="6 7">
    <name type="scientific">Microthlaspi erraticum</name>
    <dbReference type="NCBI Taxonomy" id="1685480"/>
    <lineage>
        <taxon>Eukaryota</taxon>
        <taxon>Viridiplantae</taxon>
        <taxon>Streptophyta</taxon>
        <taxon>Embryophyta</taxon>
        <taxon>Tracheophyta</taxon>
        <taxon>Spermatophyta</taxon>
        <taxon>Magnoliopsida</taxon>
        <taxon>eudicotyledons</taxon>
        <taxon>Gunneridae</taxon>
        <taxon>Pentapetalae</taxon>
        <taxon>rosids</taxon>
        <taxon>malvids</taxon>
        <taxon>Brassicales</taxon>
        <taxon>Brassicaceae</taxon>
        <taxon>Coluteocarpeae</taxon>
        <taxon>Microthlaspi</taxon>
    </lineage>
</organism>
<dbReference type="OrthoDB" id="1112464at2759"/>
<evidence type="ECO:0000256" key="3">
    <source>
        <dbReference type="ARBA" id="ARBA00022833"/>
    </source>
</evidence>
<dbReference type="PANTHER" id="PTHR33248">
    <property type="entry name" value="ZINC ION-BINDING PROTEIN"/>
    <property type="match status" value="1"/>
</dbReference>
<feature type="domain" description="GRF-type" evidence="5">
    <location>
        <begin position="23"/>
        <end position="67"/>
    </location>
</feature>
<evidence type="ECO:0000256" key="1">
    <source>
        <dbReference type="ARBA" id="ARBA00022723"/>
    </source>
</evidence>
<gene>
    <name evidence="6" type="ORF">MERR_LOCUS12393</name>
</gene>
<reference evidence="6" key="1">
    <citation type="submission" date="2020-01" db="EMBL/GenBank/DDBJ databases">
        <authorList>
            <person name="Mishra B."/>
        </authorList>
    </citation>
    <scope>NUCLEOTIDE SEQUENCE [LARGE SCALE GENOMIC DNA]</scope>
</reference>